<protein>
    <submittedName>
        <fullName evidence="4">UDP-N-acetylglucosamine 4,6-dehydratase</fullName>
        <ecNumber evidence="4">4.2.1.-</ecNumber>
    </submittedName>
</protein>
<feature type="transmembrane region" description="Helical" evidence="2">
    <location>
        <begin position="98"/>
        <end position="116"/>
    </location>
</feature>
<dbReference type="Gene3D" id="3.40.50.720">
    <property type="entry name" value="NAD(P)-binding Rossmann-like Domain"/>
    <property type="match status" value="2"/>
</dbReference>
<reference evidence="4 5" key="1">
    <citation type="submission" date="2015-06" db="EMBL/GenBank/DDBJ databases">
        <title>Draft genome sequence of an Alphaproteobacteria species associated to the Mediterranean sponge Oscarella lobularis.</title>
        <authorList>
            <person name="Jourda C."/>
            <person name="Santini S."/>
            <person name="Claverie J.-M."/>
        </authorList>
    </citation>
    <scope>NUCLEOTIDE SEQUENCE [LARGE SCALE GENOMIC DNA]</scope>
    <source>
        <strain evidence="4">IGS</strain>
    </source>
</reference>
<gene>
    <name evidence="4" type="ORF">AIOL_004186</name>
</gene>
<dbReference type="STRING" id="1675527.AIOL_004186"/>
<feature type="transmembrane region" description="Helical" evidence="2">
    <location>
        <begin position="56"/>
        <end position="78"/>
    </location>
</feature>
<comment type="caution">
    <text evidence="4">The sequence shown here is derived from an EMBL/GenBank/DDBJ whole genome shotgun (WGS) entry which is preliminary data.</text>
</comment>
<dbReference type="CDD" id="cd05237">
    <property type="entry name" value="UDP_invert_4-6DH_SDR_e"/>
    <property type="match status" value="1"/>
</dbReference>
<keyword evidence="2" id="KW-0812">Transmembrane</keyword>
<dbReference type="Proteomes" id="UP000037178">
    <property type="component" value="Unassembled WGS sequence"/>
</dbReference>
<dbReference type="InterPro" id="IPR029063">
    <property type="entry name" value="SAM-dependent_MTases_sf"/>
</dbReference>
<evidence type="ECO:0000256" key="1">
    <source>
        <dbReference type="ARBA" id="ARBA00007430"/>
    </source>
</evidence>
<dbReference type="InterPro" id="IPR036291">
    <property type="entry name" value="NAD(P)-bd_dom_sf"/>
</dbReference>
<dbReference type="AlphaFoldDB" id="A0A0J9E8V0"/>
<keyword evidence="4" id="KW-0456">Lyase</keyword>
<dbReference type="EC" id="4.2.1.-" evidence="4"/>
<name>A0A0J9E8V0_9RHOB</name>
<dbReference type="PANTHER" id="PTHR43318:SF1">
    <property type="entry name" value="POLYSACCHARIDE BIOSYNTHESIS PROTEIN EPSC-RELATED"/>
    <property type="match status" value="1"/>
</dbReference>
<dbReference type="EMBL" id="LFTY01000002">
    <property type="protein sequence ID" value="KMW59205.1"/>
    <property type="molecule type" value="Genomic_DNA"/>
</dbReference>
<dbReference type="SUPFAM" id="SSF53335">
    <property type="entry name" value="S-adenosyl-L-methionine-dependent methyltransferases"/>
    <property type="match status" value="1"/>
</dbReference>
<keyword evidence="2" id="KW-0472">Membrane</keyword>
<dbReference type="Pfam" id="PF02719">
    <property type="entry name" value="Polysacc_synt_2"/>
    <property type="match status" value="1"/>
</dbReference>
<accession>A0A0J9E8V0</accession>
<evidence type="ECO:0000313" key="5">
    <source>
        <dbReference type="Proteomes" id="UP000037178"/>
    </source>
</evidence>
<dbReference type="InterPro" id="IPR003869">
    <property type="entry name" value="Polysac_CapD-like"/>
</dbReference>
<evidence type="ECO:0000313" key="4">
    <source>
        <dbReference type="EMBL" id="KMW59205.1"/>
    </source>
</evidence>
<dbReference type="PATRIC" id="fig|1675527.3.peg.4386"/>
<feature type="transmembrane region" description="Helical" evidence="2">
    <location>
        <begin position="26"/>
        <end position="50"/>
    </location>
</feature>
<feature type="domain" description="Polysaccharide biosynthesis protein CapD-like" evidence="3">
    <location>
        <begin position="295"/>
        <end position="586"/>
    </location>
</feature>
<organism evidence="4 5">
    <name type="scientific">Candidatus Rhodobacter oscarellae</name>
    <dbReference type="NCBI Taxonomy" id="1675527"/>
    <lineage>
        <taxon>Bacteria</taxon>
        <taxon>Pseudomonadati</taxon>
        <taxon>Pseudomonadota</taxon>
        <taxon>Alphaproteobacteria</taxon>
        <taxon>Rhodobacterales</taxon>
        <taxon>Rhodobacter group</taxon>
        <taxon>Rhodobacter</taxon>
    </lineage>
</organism>
<evidence type="ECO:0000259" key="3">
    <source>
        <dbReference type="Pfam" id="PF02719"/>
    </source>
</evidence>
<dbReference type="GO" id="GO:0016829">
    <property type="term" value="F:lyase activity"/>
    <property type="evidence" value="ECO:0007669"/>
    <property type="project" value="UniProtKB-KW"/>
</dbReference>
<evidence type="ECO:0000256" key="2">
    <source>
        <dbReference type="SAM" id="Phobius"/>
    </source>
</evidence>
<comment type="similarity">
    <text evidence="1">Belongs to the polysaccharide synthase family.</text>
</comment>
<dbReference type="SUPFAM" id="SSF51735">
    <property type="entry name" value="NAD(P)-binding Rossmann-fold domains"/>
    <property type="match status" value="1"/>
</dbReference>
<keyword evidence="2" id="KW-1133">Transmembrane helix</keyword>
<keyword evidence="5" id="KW-1185">Reference proteome</keyword>
<dbReference type="Pfam" id="PF13727">
    <property type="entry name" value="CoA_binding_3"/>
    <property type="match status" value="1"/>
</dbReference>
<proteinExistence type="inferred from homology"/>
<dbReference type="PANTHER" id="PTHR43318">
    <property type="entry name" value="UDP-N-ACETYLGLUCOSAMINE 4,6-DEHYDRATASE"/>
    <property type="match status" value="1"/>
</dbReference>
<dbReference type="InterPro" id="IPR051203">
    <property type="entry name" value="Polysaccharide_Synthase-Rel"/>
</dbReference>
<sequence>MEVQNGLYRFEMIEYIKNLTFAQKQAVLVLVDILLLPIALFSAILVQFGWSALAEHVWRVAPMLALVAVVAAALSILLRIPNTRLVAYDYGGVQKTGVFAALVALTAGVLGGFQGLDLGWGTYVVFGLVFFLASVFARFAMLQFLLLVYQRDTSRCRVLIYGAGTTGLQLAHALRAHDVIVPVAFADDNAVLQGQRIAGLPVLKPSRVPSFAAERGVDRVLLAMPSLSLPKQTQIARRLEETGLEVQALPSFAQLIGEEALVEKFAPVLPGQLLGRAQVGDSWPAEDSEYSGRTILVSGAGGSIGSELCRQVLAGKPAKLVLYELSELALYTINAELGGLARDAGTEIVPILGSVTDARLARKVLNEHEVDIVLHAAAYKHVPLVEANALSGLANNVLGTSTLARASLEAGVKRFILVSSDKAVRPTNVMGPSKRLAELVVQDLAARSDGTIFAMVRFGNVLGSSGSVIPLFQEQIARGGPVTLTHPDVKRYFMTVQEAVRLVLRASSFAKGGEVFVLDMGQPVQIAKLARQMVEGAGYSVRDRENPDGDIEVVITGLRPGEKLNEELLIGEGHLTTAHEKIFAAREVKLSEIEVASALRTLREAVATADEKAALSVVGRWVEGWSGEGDVVAPDTQHPA</sequence>
<feature type="transmembrane region" description="Helical" evidence="2">
    <location>
        <begin position="122"/>
        <end position="149"/>
    </location>
</feature>